<feature type="domain" description="Outer membrane protein beta-barrel" evidence="3">
    <location>
        <begin position="13"/>
        <end position="211"/>
    </location>
</feature>
<dbReference type="Gene3D" id="2.40.160.20">
    <property type="match status" value="1"/>
</dbReference>
<dbReference type="Proteomes" id="UP000217343">
    <property type="component" value="Chromosome"/>
</dbReference>
<evidence type="ECO:0000256" key="1">
    <source>
        <dbReference type="ARBA" id="ARBA00022729"/>
    </source>
</evidence>
<evidence type="ECO:0000313" key="4">
    <source>
        <dbReference type="EMBL" id="ATB49638.1"/>
    </source>
</evidence>
<evidence type="ECO:0000256" key="2">
    <source>
        <dbReference type="SAM" id="SignalP"/>
    </source>
</evidence>
<proteinExistence type="predicted"/>
<evidence type="ECO:0000313" key="5">
    <source>
        <dbReference type="Proteomes" id="UP000217343"/>
    </source>
</evidence>
<accession>A0A250K105</accession>
<feature type="signal peptide" evidence="2">
    <location>
        <begin position="1"/>
        <end position="22"/>
    </location>
</feature>
<dbReference type="InterPro" id="IPR027385">
    <property type="entry name" value="Beta-barrel_OMP"/>
</dbReference>
<dbReference type="AlphaFoldDB" id="A0A250K105"/>
<protein>
    <recommendedName>
        <fullName evidence="3">Outer membrane protein beta-barrel domain-containing protein</fullName>
    </recommendedName>
</protein>
<evidence type="ECO:0000259" key="3">
    <source>
        <dbReference type="Pfam" id="PF13505"/>
    </source>
</evidence>
<name>A0A250K105_9BACT</name>
<dbReference type="SUPFAM" id="SSF56925">
    <property type="entry name" value="OMPA-like"/>
    <property type="match status" value="1"/>
</dbReference>
<feature type="chain" id="PRO_5012060829" description="Outer membrane protein beta-barrel domain-containing protein" evidence="2">
    <location>
        <begin position="23"/>
        <end position="252"/>
    </location>
</feature>
<organism evidence="4 5">
    <name type="scientific">Corallococcus macrosporus DSM 14697</name>
    <dbReference type="NCBI Taxonomy" id="1189310"/>
    <lineage>
        <taxon>Bacteria</taxon>
        <taxon>Pseudomonadati</taxon>
        <taxon>Myxococcota</taxon>
        <taxon>Myxococcia</taxon>
        <taxon>Myxococcales</taxon>
        <taxon>Cystobacterineae</taxon>
        <taxon>Myxococcaceae</taxon>
        <taxon>Corallococcus</taxon>
    </lineage>
</organism>
<dbReference type="EMBL" id="CP022203">
    <property type="protein sequence ID" value="ATB49638.1"/>
    <property type="molecule type" value="Genomic_DNA"/>
</dbReference>
<dbReference type="KEGG" id="mmas:MYMAC_005292"/>
<sequence length="252" mass="26879">MTGRLSWALAVVSLLASTGASAQEEAQALESSTQQAERGGLELTVGVGFQVGAGYVYRDGAGLDRQVRDLKLSDAANGGIAFLLEAGYRVNSRWYVGAFGQYSHVLTKTNPYTCPEGYDCSTSQLRFGPHVQYHFAPDAAFDPFLGLGVGMVLLNNKVSGPITQPAPGTVEIDGQTRGPEFVNVTVGGKWRLSDSLSFGPYLTATYARYTTRSGTTTVNIPAVNLTQETPLEQVGDGPYGLLMLGVRGTWNL</sequence>
<dbReference type="OrthoDB" id="5497298at2"/>
<dbReference type="Pfam" id="PF13505">
    <property type="entry name" value="OMP_b-brl"/>
    <property type="match status" value="1"/>
</dbReference>
<reference evidence="4 5" key="1">
    <citation type="submission" date="2017-06" db="EMBL/GenBank/DDBJ databases">
        <title>Sequencing and comparative analysis of myxobacterial genomes.</title>
        <authorList>
            <person name="Rupp O."/>
            <person name="Goesmann A."/>
            <person name="Sogaard-Andersen L."/>
        </authorList>
    </citation>
    <scope>NUCLEOTIDE SEQUENCE [LARGE SCALE GENOMIC DNA]</scope>
    <source>
        <strain evidence="4 5">DSM 14697</strain>
    </source>
</reference>
<keyword evidence="1 2" id="KW-0732">Signal</keyword>
<gene>
    <name evidence="4" type="ORF">MYMAC_005292</name>
</gene>
<keyword evidence="5" id="KW-1185">Reference proteome</keyword>
<dbReference type="InterPro" id="IPR011250">
    <property type="entry name" value="OMP/PagP_B-barrel"/>
</dbReference>